<dbReference type="PROSITE" id="PS50893">
    <property type="entry name" value="ABC_TRANSPORTER_2"/>
    <property type="match status" value="1"/>
</dbReference>
<sequence>MESLIQLKNISKSYKKQTVLENVHTTFQKGETVAIVGKNGAGKSTLLKIVGGLIKPTKGSVTIDTSIGLPAFVVEQFPQELPFRLQDYLFHMGRIQQISKKKLLLKIEELLETFDMTEYKYEEITSFSKGMKQKVNMMQAMLGSSELLLLDEPLSGLDAKAQVDVEKAFRRLKDRGMTIIFTCHEERLIQVTADRVITIGAHKILRSQRIECIDKLAVIEADFIMNKPIRELKGKCAKVEQHGSRYTLYIRKQDMNQLLKELIDVRADIHRVEIIEREDY</sequence>
<keyword evidence="2" id="KW-0547">Nucleotide-binding</keyword>
<dbReference type="InterPro" id="IPR051782">
    <property type="entry name" value="ABC_Transporter_VariousFunc"/>
</dbReference>
<dbReference type="InterPro" id="IPR003439">
    <property type="entry name" value="ABC_transporter-like_ATP-bd"/>
</dbReference>
<dbReference type="Pfam" id="PF00005">
    <property type="entry name" value="ABC_tran"/>
    <property type="match status" value="1"/>
</dbReference>
<evidence type="ECO:0000313" key="6">
    <source>
        <dbReference type="Proteomes" id="UP000053681"/>
    </source>
</evidence>
<dbReference type="RefSeq" id="WP_025911433.1">
    <property type="nucleotide sequence ID" value="NZ_KQ758675.1"/>
</dbReference>
<dbReference type="InterPro" id="IPR003593">
    <property type="entry name" value="AAA+_ATPase"/>
</dbReference>
<proteinExistence type="predicted"/>
<dbReference type="GO" id="GO:0005524">
    <property type="term" value="F:ATP binding"/>
    <property type="evidence" value="ECO:0007669"/>
    <property type="project" value="UniProtKB-KW"/>
</dbReference>
<keyword evidence="1" id="KW-0813">Transport</keyword>
<dbReference type="CDD" id="cd03230">
    <property type="entry name" value="ABC_DR_subfamily_A"/>
    <property type="match status" value="1"/>
</dbReference>
<name>A0A0V8JJ75_9BACI</name>
<dbReference type="GO" id="GO:0016887">
    <property type="term" value="F:ATP hydrolysis activity"/>
    <property type="evidence" value="ECO:0007669"/>
    <property type="project" value="InterPro"/>
</dbReference>
<comment type="caution">
    <text evidence="5">The sequence shown here is derived from an EMBL/GenBank/DDBJ whole genome shotgun (WGS) entry which is preliminary data.</text>
</comment>
<evidence type="ECO:0000256" key="3">
    <source>
        <dbReference type="ARBA" id="ARBA00022840"/>
    </source>
</evidence>
<evidence type="ECO:0000256" key="1">
    <source>
        <dbReference type="ARBA" id="ARBA00022448"/>
    </source>
</evidence>
<keyword evidence="6" id="KW-1185">Reference proteome</keyword>
<evidence type="ECO:0000313" key="5">
    <source>
        <dbReference type="EMBL" id="KSU86909.1"/>
    </source>
</evidence>
<dbReference type="InterPro" id="IPR027417">
    <property type="entry name" value="P-loop_NTPase"/>
</dbReference>
<organism evidence="5 6">
    <name type="scientific">Priestia veravalensis</name>
    <dbReference type="NCBI Taxonomy" id="1414648"/>
    <lineage>
        <taxon>Bacteria</taxon>
        <taxon>Bacillati</taxon>
        <taxon>Bacillota</taxon>
        <taxon>Bacilli</taxon>
        <taxon>Bacillales</taxon>
        <taxon>Bacillaceae</taxon>
        <taxon>Priestia</taxon>
    </lineage>
</organism>
<evidence type="ECO:0000259" key="4">
    <source>
        <dbReference type="PROSITE" id="PS50893"/>
    </source>
</evidence>
<dbReference type="Proteomes" id="UP000053681">
    <property type="component" value="Unassembled WGS sequence"/>
</dbReference>
<dbReference type="SUPFAM" id="SSF52540">
    <property type="entry name" value="P-loop containing nucleoside triphosphate hydrolases"/>
    <property type="match status" value="1"/>
</dbReference>
<dbReference type="GeneID" id="93683163"/>
<protein>
    <submittedName>
        <fullName evidence="5">ABC transporter ATP-binding protein</fullName>
    </submittedName>
</protein>
<dbReference type="PANTHER" id="PTHR42939">
    <property type="entry name" value="ABC TRANSPORTER ATP-BINDING PROTEIN ALBC-RELATED"/>
    <property type="match status" value="1"/>
</dbReference>
<dbReference type="AlphaFoldDB" id="A0A0V8JJ75"/>
<dbReference type="EMBL" id="LNQP01000060">
    <property type="protein sequence ID" value="KSU86909.1"/>
    <property type="molecule type" value="Genomic_DNA"/>
</dbReference>
<dbReference type="SMART" id="SM00382">
    <property type="entry name" value="AAA"/>
    <property type="match status" value="1"/>
</dbReference>
<gene>
    <name evidence="5" type="ORF">AS180_15890</name>
</gene>
<accession>A0A0V8JJ75</accession>
<reference evidence="5 6" key="1">
    <citation type="submission" date="2015-11" db="EMBL/GenBank/DDBJ databases">
        <title>Bacillus caseinolyticus sp nov.</title>
        <authorList>
            <person name="Dastager S.G."/>
            <person name="Mawlankar R."/>
        </authorList>
    </citation>
    <scope>NUCLEOTIDE SEQUENCE [LARGE SCALE GENOMIC DNA]</scope>
    <source>
        <strain evidence="5 6">SGD-V-76</strain>
    </source>
</reference>
<feature type="domain" description="ABC transporter" evidence="4">
    <location>
        <begin position="5"/>
        <end position="226"/>
    </location>
</feature>
<evidence type="ECO:0000256" key="2">
    <source>
        <dbReference type="ARBA" id="ARBA00022741"/>
    </source>
</evidence>
<dbReference type="Gene3D" id="3.40.50.300">
    <property type="entry name" value="P-loop containing nucleotide triphosphate hydrolases"/>
    <property type="match status" value="1"/>
</dbReference>
<dbReference type="PANTHER" id="PTHR42939:SF1">
    <property type="entry name" value="ABC TRANSPORTER ATP-BINDING PROTEIN ALBC-RELATED"/>
    <property type="match status" value="1"/>
</dbReference>
<keyword evidence="3 5" id="KW-0067">ATP-binding</keyword>